<dbReference type="EMBL" id="CAJGYO010000019">
    <property type="protein sequence ID" value="CAD6338219.1"/>
    <property type="molecule type" value="Genomic_DNA"/>
</dbReference>
<name>A0A811S6U0_9POAL</name>
<dbReference type="Proteomes" id="UP000604825">
    <property type="component" value="Unassembled WGS sequence"/>
</dbReference>
<dbReference type="OrthoDB" id="66881at2759"/>
<proteinExistence type="predicted"/>
<evidence type="ECO:0000313" key="1">
    <source>
        <dbReference type="EMBL" id="CAD6338219.1"/>
    </source>
</evidence>
<comment type="caution">
    <text evidence="1">The sequence shown here is derived from an EMBL/GenBank/DDBJ whole genome shotgun (WGS) entry which is preliminary data.</text>
</comment>
<sequence>MAGVLGCVRSGHRVVSVEYDGGDSEQAMTAWEEWAWNGLAFGSGAGEWQLSAVTPPTCPRACCLAGAAAGRALPACPHPRSALPGRSTPCALGSGGLTELLLVIEDYGRGSASGAQGRRMRSSGGRIRSPLHWICACGGRGPYTFVMAVLRSMTRAAVWRQTVARSRLRRLDLLGGG</sequence>
<organism evidence="1 2">
    <name type="scientific">Miscanthus lutarioriparius</name>
    <dbReference type="NCBI Taxonomy" id="422564"/>
    <lineage>
        <taxon>Eukaryota</taxon>
        <taxon>Viridiplantae</taxon>
        <taxon>Streptophyta</taxon>
        <taxon>Embryophyta</taxon>
        <taxon>Tracheophyta</taxon>
        <taxon>Spermatophyta</taxon>
        <taxon>Magnoliopsida</taxon>
        <taxon>Liliopsida</taxon>
        <taxon>Poales</taxon>
        <taxon>Poaceae</taxon>
        <taxon>PACMAD clade</taxon>
        <taxon>Panicoideae</taxon>
        <taxon>Andropogonodae</taxon>
        <taxon>Andropogoneae</taxon>
        <taxon>Saccharinae</taxon>
        <taxon>Miscanthus</taxon>
    </lineage>
</organism>
<accession>A0A811S6U0</accession>
<dbReference type="AlphaFoldDB" id="A0A811S6U0"/>
<protein>
    <submittedName>
        <fullName evidence="1">Uncharacterized protein</fullName>
    </submittedName>
</protein>
<evidence type="ECO:0000313" key="2">
    <source>
        <dbReference type="Proteomes" id="UP000604825"/>
    </source>
</evidence>
<keyword evidence="2" id="KW-1185">Reference proteome</keyword>
<gene>
    <name evidence="1" type="ORF">NCGR_LOCUS62317</name>
</gene>
<reference evidence="1" key="1">
    <citation type="submission" date="2020-10" db="EMBL/GenBank/DDBJ databases">
        <authorList>
            <person name="Han B."/>
            <person name="Lu T."/>
            <person name="Zhao Q."/>
            <person name="Huang X."/>
            <person name="Zhao Y."/>
        </authorList>
    </citation>
    <scope>NUCLEOTIDE SEQUENCE</scope>
</reference>